<dbReference type="PROSITE" id="PS51782">
    <property type="entry name" value="LYSM"/>
    <property type="match status" value="3"/>
</dbReference>
<feature type="domain" description="LysM" evidence="5">
    <location>
        <begin position="95"/>
        <end position="141"/>
    </location>
</feature>
<dbReference type="InterPro" id="IPR036779">
    <property type="entry name" value="LysM_dom_sf"/>
</dbReference>
<evidence type="ECO:0000256" key="1">
    <source>
        <dbReference type="ARBA" id="ARBA00022669"/>
    </source>
</evidence>
<feature type="region of interest" description="Disordered" evidence="3">
    <location>
        <begin position="59"/>
        <end position="83"/>
    </location>
</feature>
<dbReference type="PANTHER" id="PTHR34997">
    <property type="entry name" value="AM15"/>
    <property type="match status" value="1"/>
</dbReference>
<evidence type="ECO:0000259" key="5">
    <source>
        <dbReference type="PROSITE" id="PS51782"/>
    </source>
</evidence>
<evidence type="ECO:0000256" key="4">
    <source>
        <dbReference type="SAM" id="SignalP"/>
    </source>
</evidence>
<dbReference type="AlphaFoldDB" id="A0AAV5A507"/>
<feature type="chain" id="PRO_5043786389" description="LysM domain-containing protein" evidence="4">
    <location>
        <begin position="21"/>
        <end position="285"/>
    </location>
</feature>
<proteinExistence type="predicted"/>
<evidence type="ECO:0000313" key="6">
    <source>
        <dbReference type="EMBL" id="GJJ08090.1"/>
    </source>
</evidence>
<evidence type="ECO:0000256" key="3">
    <source>
        <dbReference type="SAM" id="MobiDB-lite"/>
    </source>
</evidence>
<dbReference type="Proteomes" id="UP001050691">
    <property type="component" value="Unassembled WGS sequence"/>
</dbReference>
<dbReference type="InterPro" id="IPR052210">
    <property type="entry name" value="LysM1-like"/>
</dbReference>
<dbReference type="Gene3D" id="3.10.350.10">
    <property type="entry name" value="LysM domain"/>
    <property type="match status" value="3"/>
</dbReference>
<keyword evidence="7" id="KW-1185">Reference proteome</keyword>
<dbReference type="EMBL" id="BPWL01000003">
    <property type="protein sequence ID" value="GJJ08090.1"/>
    <property type="molecule type" value="Genomic_DNA"/>
</dbReference>
<feature type="signal peptide" evidence="4">
    <location>
        <begin position="1"/>
        <end position="20"/>
    </location>
</feature>
<dbReference type="InterPro" id="IPR018392">
    <property type="entry name" value="LysM"/>
</dbReference>
<keyword evidence="2" id="KW-0843">Virulence</keyword>
<feature type="domain" description="LysM" evidence="5">
    <location>
        <begin position="165"/>
        <end position="211"/>
    </location>
</feature>
<feature type="compositionally biased region" description="Low complexity" evidence="3">
    <location>
        <begin position="59"/>
        <end position="77"/>
    </location>
</feature>
<sequence length="285" mass="29626">MPRFNAYLLVAFALSALTTASPLQSVPTTTATTTLNTTATLSLNTTATPPMTTATLQTTTLTLPTTTATPSPTTTATSPPPSNVANGTIIDGCTQFFTVPPGRTCFEIETTFNISDALFHALNPEVNSICTNLIAGEAYCVANSTTPSTIPGNVAPGTITTGCTQFFTLPQGRTCLEVETSFNISDALFHALNPEVNSICTNLIAGEAYCVANSTIPSTIPGNLAPGTITTGCTQFFTVQLGETCTSVEEMFNITNTLFTTLNPEINAECTNLIAGEAYCVAGSA</sequence>
<organism evidence="6 7">
    <name type="scientific">Clathrus columnatus</name>
    <dbReference type="NCBI Taxonomy" id="1419009"/>
    <lineage>
        <taxon>Eukaryota</taxon>
        <taxon>Fungi</taxon>
        <taxon>Dikarya</taxon>
        <taxon>Basidiomycota</taxon>
        <taxon>Agaricomycotina</taxon>
        <taxon>Agaricomycetes</taxon>
        <taxon>Phallomycetidae</taxon>
        <taxon>Phallales</taxon>
        <taxon>Clathraceae</taxon>
        <taxon>Clathrus</taxon>
    </lineage>
</organism>
<name>A0AAV5A507_9AGAM</name>
<dbReference type="GO" id="GO:0008061">
    <property type="term" value="F:chitin binding"/>
    <property type="evidence" value="ECO:0007669"/>
    <property type="project" value="UniProtKB-KW"/>
</dbReference>
<keyword evidence="4" id="KW-0732">Signal</keyword>
<feature type="domain" description="LysM" evidence="5">
    <location>
        <begin position="235"/>
        <end position="281"/>
    </location>
</feature>
<dbReference type="PANTHER" id="PTHR34997:SF1">
    <property type="entry name" value="PEPTIDOGLYCAN-BINDING LYSIN DOMAIN"/>
    <property type="match status" value="1"/>
</dbReference>
<accession>A0AAV5A507</accession>
<protein>
    <recommendedName>
        <fullName evidence="5">LysM domain-containing protein</fullName>
    </recommendedName>
</protein>
<gene>
    <name evidence="6" type="ORF">Clacol_002298</name>
</gene>
<evidence type="ECO:0000256" key="2">
    <source>
        <dbReference type="ARBA" id="ARBA00023026"/>
    </source>
</evidence>
<keyword evidence="1" id="KW-0147">Chitin-binding</keyword>
<dbReference type="SMART" id="SM00257">
    <property type="entry name" value="LysM"/>
    <property type="match status" value="2"/>
</dbReference>
<comment type="caution">
    <text evidence="6">The sequence shown here is derived from an EMBL/GenBank/DDBJ whole genome shotgun (WGS) entry which is preliminary data.</text>
</comment>
<reference evidence="6" key="1">
    <citation type="submission" date="2021-10" db="EMBL/GenBank/DDBJ databases">
        <title>De novo Genome Assembly of Clathrus columnatus (Basidiomycota, Fungi) Using Illumina and Nanopore Sequence Data.</title>
        <authorList>
            <person name="Ogiso-Tanaka E."/>
            <person name="Itagaki H."/>
            <person name="Hosoya T."/>
            <person name="Hosaka K."/>
        </authorList>
    </citation>
    <scope>NUCLEOTIDE SEQUENCE</scope>
    <source>
        <strain evidence="6">MO-923</strain>
    </source>
</reference>
<evidence type="ECO:0000313" key="7">
    <source>
        <dbReference type="Proteomes" id="UP001050691"/>
    </source>
</evidence>